<keyword evidence="3" id="KW-0547">Nucleotide-binding</keyword>
<dbReference type="SUPFAM" id="SSF56112">
    <property type="entry name" value="Protein kinase-like (PK-like)"/>
    <property type="match status" value="1"/>
</dbReference>
<evidence type="ECO:0000256" key="3">
    <source>
        <dbReference type="ARBA" id="ARBA00022741"/>
    </source>
</evidence>
<dbReference type="GO" id="GO:0005634">
    <property type="term" value="C:nucleus"/>
    <property type="evidence" value="ECO:0007669"/>
    <property type="project" value="TreeGrafter"/>
</dbReference>
<keyword evidence="5" id="KW-0067">ATP-binding</keyword>
<dbReference type="Gene3D" id="1.10.510.10">
    <property type="entry name" value="Transferase(Phosphotransferase) domain 1"/>
    <property type="match status" value="1"/>
</dbReference>
<dbReference type="GO" id="GO:0005524">
    <property type="term" value="F:ATP binding"/>
    <property type="evidence" value="ECO:0007669"/>
    <property type="project" value="UniProtKB-KW"/>
</dbReference>
<dbReference type="InterPro" id="IPR011009">
    <property type="entry name" value="Kinase-like_dom_sf"/>
</dbReference>
<dbReference type="InterPro" id="IPR000719">
    <property type="entry name" value="Prot_kinase_dom"/>
</dbReference>
<dbReference type="PROSITE" id="PS50011">
    <property type="entry name" value="PROTEIN_KINASE_DOM"/>
    <property type="match status" value="1"/>
</dbReference>
<sequence>MGGFLRLNVSHDKIMSRSYHGTNKVCSFSTVYRAWSYSLNKYVALKVVPKDKTSQNILYNEVEIMRTLGDTHPNICQMLDFFEDELNYIIVLEYCECGDLYDFLDIAKRQGDSTAPSLIQLNFQTLTKQLFSALYYTHSLGIAHRDIKPENILLTKNGDIKLADWGHATFEETSTEFHIGTDNYRAPETFYDRNGYNTKVSDYWSLGVTILSLIFGQSPFKSAALNLNNTPEKYSRETNSCSNFHYYLKNPYQFINDYYLAPILAVRDKQPCNYRNGRAATFVWEDMVNIHYVMSFCYIIVDTLITIDVKKRNFFKCIDVCDIFWSIYQGQHSKGKFVQLHIYKESLSTPTSLRELQKCLSVDKNTSSLNSHASTHSLTIATLDENNKRFYNNTVTHNPGDGIPNGVTPIRHSNNFPYKDVANVAYNITSHTSLYNQVA</sequence>
<dbReference type="PANTHER" id="PTHR24345:SF0">
    <property type="entry name" value="CELL CYCLE SERINE_THREONINE-PROTEIN KINASE CDC5_MSD2"/>
    <property type="match status" value="1"/>
</dbReference>
<dbReference type="AlphaFoldDB" id="A0AAN7W1A7"/>
<keyword evidence="2" id="KW-0808">Transferase</keyword>
<dbReference type="EMBL" id="JAWIZZ010000047">
    <property type="protein sequence ID" value="KAK5779209.1"/>
    <property type="molecule type" value="Genomic_DNA"/>
</dbReference>
<dbReference type="Proteomes" id="UP001306508">
    <property type="component" value="Unassembled WGS sequence"/>
</dbReference>
<proteinExistence type="predicted"/>
<dbReference type="PROSITE" id="PS00108">
    <property type="entry name" value="PROTEIN_KINASE_ST"/>
    <property type="match status" value="1"/>
</dbReference>
<accession>A0AAN7W1A7</accession>
<comment type="caution">
    <text evidence="7">The sequence shown here is derived from an EMBL/GenBank/DDBJ whole genome shotgun (WGS) entry which is preliminary data.</text>
</comment>
<dbReference type="InterPro" id="IPR008271">
    <property type="entry name" value="Ser/Thr_kinase_AS"/>
</dbReference>
<reference evidence="8" key="1">
    <citation type="submission" date="2023-07" db="EMBL/GenBank/DDBJ databases">
        <title>A draft genome of Kazachstania heterogenica Y-27499.</title>
        <authorList>
            <person name="Donic C."/>
            <person name="Kralova J.S."/>
            <person name="Fidel L."/>
            <person name="Ben-Dor S."/>
            <person name="Jung S."/>
        </authorList>
    </citation>
    <scope>NUCLEOTIDE SEQUENCE [LARGE SCALE GENOMIC DNA]</scope>
    <source>
        <strain evidence="8">Y27499</strain>
    </source>
</reference>
<protein>
    <recommendedName>
        <fullName evidence="6">Protein kinase domain-containing protein</fullName>
    </recommendedName>
</protein>
<evidence type="ECO:0000313" key="7">
    <source>
        <dbReference type="EMBL" id="KAK5779209.1"/>
    </source>
</evidence>
<keyword evidence="1" id="KW-0723">Serine/threonine-protein kinase</keyword>
<name>A0AAN7W1A7_9SACH</name>
<evidence type="ECO:0000256" key="2">
    <source>
        <dbReference type="ARBA" id="ARBA00022679"/>
    </source>
</evidence>
<keyword evidence="8" id="KW-1185">Reference proteome</keyword>
<dbReference type="Pfam" id="PF00069">
    <property type="entry name" value="Pkinase"/>
    <property type="match status" value="1"/>
</dbReference>
<evidence type="ECO:0000259" key="6">
    <source>
        <dbReference type="PROSITE" id="PS50011"/>
    </source>
</evidence>
<dbReference type="GO" id="GO:0004674">
    <property type="term" value="F:protein serine/threonine kinase activity"/>
    <property type="evidence" value="ECO:0007669"/>
    <property type="project" value="UniProtKB-KW"/>
</dbReference>
<keyword evidence="4" id="KW-0418">Kinase</keyword>
<dbReference type="PANTHER" id="PTHR24345">
    <property type="entry name" value="SERINE/THREONINE-PROTEIN KINASE PLK"/>
    <property type="match status" value="1"/>
</dbReference>
<evidence type="ECO:0000256" key="5">
    <source>
        <dbReference type="ARBA" id="ARBA00022840"/>
    </source>
</evidence>
<organism evidence="7 8">
    <name type="scientific">Arxiozyma heterogenica</name>
    <dbReference type="NCBI Taxonomy" id="278026"/>
    <lineage>
        <taxon>Eukaryota</taxon>
        <taxon>Fungi</taxon>
        <taxon>Dikarya</taxon>
        <taxon>Ascomycota</taxon>
        <taxon>Saccharomycotina</taxon>
        <taxon>Saccharomycetes</taxon>
        <taxon>Saccharomycetales</taxon>
        <taxon>Saccharomycetaceae</taxon>
        <taxon>Arxiozyma</taxon>
    </lineage>
</organism>
<evidence type="ECO:0000256" key="1">
    <source>
        <dbReference type="ARBA" id="ARBA00022527"/>
    </source>
</evidence>
<feature type="domain" description="Protein kinase" evidence="6">
    <location>
        <begin position="1"/>
        <end position="325"/>
    </location>
</feature>
<dbReference type="SMART" id="SM00220">
    <property type="entry name" value="S_TKc"/>
    <property type="match status" value="1"/>
</dbReference>
<gene>
    <name evidence="7" type="ORF">RI543_003097</name>
</gene>
<evidence type="ECO:0000256" key="4">
    <source>
        <dbReference type="ARBA" id="ARBA00022777"/>
    </source>
</evidence>
<evidence type="ECO:0000313" key="8">
    <source>
        <dbReference type="Proteomes" id="UP001306508"/>
    </source>
</evidence>